<proteinExistence type="predicted"/>
<dbReference type="Gene3D" id="3.80.10.10">
    <property type="entry name" value="Ribonuclease Inhibitor"/>
    <property type="match status" value="1"/>
</dbReference>
<evidence type="ECO:0000313" key="3">
    <source>
        <dbReference type="Proteomes" id="UP001628179"/>
    </source>
</evidence>
<accession>A0ABQ0GQG7</accession>
<dbReference type="RefSeq" id="XP_070921712.1">
    <property type="nucleotide sequence ID" value="XM_071065611.1"/>
</dbReference>
<dbReference type="Proteomes" id="UP001628179">
    <property type="component" value="Unassembled WGS sequence"/>
</dbReference>
<name>A0ABQ0GQG7_9PEZI</name>
<organism evidence="2 3">
    <name type="scientific">Madurella fahalii</name>
    <dbReference type="NCBI Taxonomy" id="1157608"/>
    <lineage>
        <taxon>Eukaryota</taxon>
        <taxon>Fungi</taxon>
        <taxon>Dikarya</taxon>
        <taxon>Ascomycota</taxon>
        <taxon>Pezizomycotina</taxon>
        <taxon>Sordariomycetes</taxon>
        <taxon>Sordariomycetidae</taxon>
        <taxon>Sordariales</taxon>
        <taxon>Sordariales incertae sedis</taxon>
        <taxon>Madurella</taxon>
    </lineage>
</organism>
<dbReference type="GeneID" id="98180934"/>
<gene>
    <name evidence="2" type="ORF">MFIFM68171_10192</name>
</gene>
<keyword evidence="3" id="KW-1185">Reference proteome</keyword>
<comment type="caution">
    <text evidence="2">The sequence shown here is derived from an EMBL/GenBank/DDBJ whole genome shotgun (WGS) entry which is preliminary data.</text>
</comment>
<sequence>MAAEQRPGTTLMTARKHTSTSSASSILDAMPPEILGLILECLVPQPPEIGETRPVAYEQLAVDEPWFEFTRRRRGLHSVCLVSRRFDEMARPLLYRIIALCDETSMVLLIRTLCQKPRYGLWTRYLSCHMTLTSETVIRETRRALSKHLPTFKLGIESENLANTVRQMLGALKFGLQAHQLSPGPGLVDHHPQLVFLICLVLLTKLETLLLQVPICNDHPEYDGLCAQVEAFNRLFGNYDEPDVRPFQNIQALLLQGDPELLEHFEGEDCDCEIPEAWGAQARQYKSLFESFPKLTTLEVSADDGIWTNLLEEHRAFLGGGSAPPPYLAGIRNLYMHSSLACPRNLHQVLLNAPQLETLYMTSRPYEPTTDVYPDDAHADPEAFDVALTQHAKKLRNLDVSWVDVRGFECLIGPEGRLASLAQMEQLETLCLQLAVLYGKPSTVTETPLVDLLPPNLVELTLEDWWWQNADMLEILPHWDTEDKVKHYQSQHNYRATALQILMQFARDVRIRMAKLSKVVFSCKIPWTWIMEGAVPLEFHFERLKLEFKAQGIDFSVNCDEF</sequence>
<dbReference type="EMBL" id="BAAFSV010000006">
    <property type="protein sequence ID" value="GAB1319982.1"/>
    <property type="molecule type" value="Genomic_DNA"/>
</dbReference>
<evidence type="ECO:0000256" key="1">
    <source>
        <dbReference type="SAM" id="MobiDB-lite"/>
    </source>
</evidence>
<evidence type="ECO:0000313" key="2">
    <source>
        <dbReference type="EMBL" id="GAB1319982.1"/>
    </source>
</evidence>
<protein>
    <submittedName>
        <fullName evidence="2">F-box domain-containing protein</fullName>
    </submittedName>
</protein>
<reference evidence="2 3" key="1">
    <citation type="submission" date="2024-09" db="EMBL/GenBank/DDBJ databases">
        <title>Itraconazole resistance in Madurella fahalii resulting from another homologue of gene encoding cytochrome P450 14-alpha sterol demethylase (CYP51).</title>
        <authorList>
            <person name="Yoshioka I."/>
            <person name="Fahal A.H."/>
            <person name="Kaneko S."/>
            <person name="Yaguchi T."/>
        </authorList>
    </citation>
    <scope>NUCLEOTIDE SEQUENCE [LARGE SCALE GENOMIC DNA]</scope>
    <source>
        <strain evidence="2 3">IFM 68171</strain>
    </source>
</reference>
<dbReference type="InterPro" id="IPR032675">
    <property type="entry name" value="LRR_dom_sf"/>
</dbReference>
<feature type="region of interest" description="Disordered" evidence="1">
    <location>
        <begin position="1"/>
        <end position="23"/>
    </location>
</feature>